<organism evidence="2">
    <name type="scientific">marine sediment metagenome</name>
    <dbReference type="NCBI Taxonomy" id="412755"/>
    <lineage>
        <taxon>unclassified sequences</taxon>
        <taxon>metagenomes</taxon>
        <taxon>ecological metagenomes</taxon>
    </lineage>
</organism>
<dbReference type="EMBL" id="LAZR01018519">
    <property type="protein sequence ID" value="KKL96106.1"/>
    <property type="molecule type" value="Genomic_DNA"/>
</dbReference>
<reference evidence="2" key="1">
    <citation type="journal article" date="2015" name="Nature">
        <title>Complex archaea that bridge the gap between prokaryotes and eukaryotes.</title>
        <authorList>
            <person name="Spang A."/>
            <person name="Saw J.H."/>
            <person name="Jorgensen S.L."/>
            <person name="Zaremba-Niedzwiedzka K."/>
            <person name="Martijn J."/>
            <person name="Lind A.E."/>
            <person name="van Eijk R."/>
            <person name="Schleper C."/>
            <person name="Guy L."/>
            <person name="Ettema T.J."/>
        </authorList>
    </citation>
    <scope>NUCLEOTIDE SEQUENCE</scope>
</reference>
<protein>
    <submittedName>
        <fullName evidence="2">Uncharacterized protein</fullName>
    </submittedName>
</protein>
<gene>
    <name evidence="2" type="ORF">LCGC14_1847820</name>
</gene>
<comment type="caution">
    <text evidence="2">The sequence shown here is derived from an EMBL/GenBank/DDBJ whole genome shotgun (WGS) entry which is preliminary data.</text>
</comment>
<feature type="region of interest" description="Disordered" evidence="1">
    <location>
        <begin position="1"/>
        <end position="25"/>
    </location>
</feature>
<evidence type="ECO:0000313" key="2">
    <source>
        <dbReference type="EMBL" id="KKL96106.1"/>
    </source>
</evidence>
<dbReference type="AlphaFoldDB" id="A0A0F9GZI7"/>
<name>A0A0F9GZI7_9ZZZZ</name>
<feature type="compositionally biased region" description="Basic and acidic residues" evidence="1">
    <location>
        <begin position="1"/>
        <end position="13"/>
    </location>
</feature>
<sequence>MAARTDGWKRLDETPMAVAAGKADETEPALASDGAGGLVCVYEKEHKGRIAICARALTTK</sequence>
<proteinExistence type="predicted"/>
<accession>A0A0F9GZI7</accession>
<evidence type="ECO:0000256" key="1">
    <source>
        <dbReference type="SAM" id="MobiDB-lite"/>
    </source>
</evidence>